<dbReference type="Gene3D" id="1.10.530.10">
    <property type="match status" value="1"/>
</dbReference>
<name>A0A2N3XZ01_SACSN</name>
<evidence type="ECO:0000313" key="4">
    <source>
        <dbReference type="Proteomes" id="UP000233786"/>
    </source>
</evidence>
<dbReference type="PANTHER" id="PTHR34408:SF1">
    <property type="entry name" value="GLYCOSYL HYDROLASE FAMILY 19 DOMAIN-CONTAINING PROTEIN HI_1415"/>
    <property type="match status" value="1"/>
</dbReference>
<dbReference type="GO" id="GO:0004568">
    <property type="term" value="F:chitinase activity"/>
    <property type="evidence" value="ECO:0007669"/>
    <property type="project" value="InterPro"/>
</dbReference>
<dbReference type="InterPro" id="IPR023346">
    <property type="entry name" value="Lysozyme-like_dom_sf"/>
</dbReference>
<proteinExistence type="predicted"/>
<comment type="caution">
    <text evidence="3">The sequence shown here is derived from an EMBL/GenBank/DDBJ whole genome shotgun (WGS) entry which is preliminary data.</text>
</comment>
<evidence type="ECO:0000256" key="1">
    <source>
        <dbReference type="SAM" id="MobiDB-lite"/>
    </source>
</evidence>
<dbReference type="STRING" id="994479.GCA_000194155_03522"/>
<dbReference type="AlphaFoldDB" id="A0A2N3XZ01"/>
<reference evidence="3" key="1">
    <citation type="submission" date="2017-12" db="EMBL/GenBank/DDBJ databases">
        <title>Sequencing the genomes of 1000 Actinobacteria strains.</title>
        <authorList>
            <person name="Klenk H.-P."/>
        </authorList>
    </citation>
    <scope>NUCLEOTIDE SEQUENCE [LARGE SCALE GENOMIC DNA]</scope>
    <source>
        <strain evidence="3">DSM 44228</strain>
    </source>
</reference>
<dbReference type="GO" id="GO:0016998">
    <property type="term" value="P:cell wall macromolecule catabolic process"/>
    <property type="evidence" value="ECO:0007669"/>
    <property type="project" value="InterPro"/>
</dbReference>
<dbReference type="InterPro" id="IPR000726">
    <property type="entry name" value="Glyco_hydro_19_cat"/>
</dbReference>
<evidence type="ECO:0000313" key="3">
    <source>
        <dbReference type="EMBL" id="PKW15913.1"/>
    </source>
</evidence>
<dbReference type="EMBL" id="PJNB01000001">
    <property type="protein sequence ID" value="PKW15913.1"/>
    <property type="molecule type" value="Genomic_DNA"/>
</dbReference>
<dbReference type="GO" id="GO:0006032">
    <property type="term" value="P:chitin catabolic process"/>
    <property type="evidence" value="ECO:0007669"/>
    <property type="project" value="InterPro"/>
</dbReference>
<dbReference type="RefSeq" id="WP_010696650.1">
    <property type="nucleotide sequence ID" value="NZ_CP061007.1"/>
</dbReference>
<dbReference type="InterPro" id="IPR052354">
    <property type="entry name" value="Cell_Wall_Dynamics_Protein"/>
</dbReference>
<accession>A0A2N3XZ01</accession>
<evidence type="ECO:0000259" key="2">
    <source>
        <dbReference type="Pfam" id="PF00182"/>
    </source>
</evidence>
<feature type="domain" description="Glycoside hydrolase family 19 catalytic" evidence="2">
    <location>
        <begin position="43"/>
        <end position="140"/>
    </location>
</feature>
<organism evidence="3 4">
    <name type="scientific">Saccharopolyspora spinosa</name>
    <dbReference type="NCBI Taxonomy" id="60894"/>
    <lineage>
        <taxon>Bacteria</taxon>
        <taxon>Bacillati</taxon>
        <taxon>Actinomycetota</taxon>
        <taxon>Actinomycetes</taxon>
        <taxon>Pseudonocardiales</taxon>
        <taxon>Pseudonocardiaceae</taxon>
        <taxon>Saccharopolyspora</taxon>
    </lineage>
</organism>
<dbReference type="Proteomes" id="UP000233786">
    <property type="component" value="Unassembled WGS sequence"/>
</dbReference>
<sequence>MNGATLALAMGCSPAVAAKYSTDFTRALVTAQCTTVDRVAMWCAQIGHESAGLRYMEEIASGQAYEGRRDLGNTQPGDGRRFKGRGPIQLTGRNNYGAFGRWAKNAGLVQDANYFVNNPSVVATSQWGFLAAAWYWTAARPQLNRLADAGDIVGATRAINGGTNGINDRRRRWNDCRRLGGALLDGGVAALHGGDELDMATLQEVADIVRRYIPSGLTTTVTVPRSPDRVRTATIPYAPRNGVITGNEGTVFASVTAGEPVEVHEIYAERDWEADGKRGEKVGLQGHYTLQPGDRQSFRMPDYATQLSIAYQGDAEIYVSFEFDTQWK</sequence>
<keyword evidence="4" id="KW-1185">Reference proteome</keyword>
<feature type="region of interest" description="Disordered" evidence="1">
    <location>
        <begin position="66"/>
        <end position="86"/>
    </location>
</feature>
<dbReference type="PANTHER" id="PTHR34408">
    <property type="entry name" value="FAMILY PROTEIN, PUTATIVE-RELATED"/>
    <property type="match status" value="1"/>
</dbReference>
<dbReference type="SUPFAM" id="SSF53955">
    <property type="entry name" value="Lysozyme-like"/>
    <property type="match status" value="1"/>
</dbReference>
<gene>
    <name evidence="3" type="ORF">A8926_3695</name>
</gene>
<protein>
    <submittedName>
        <fullName evidence="3">Chitinase</fullName>
    </submittedName>
</protein>
<dbReference type="Pfam" id="PF00182">
    <property type="entry name" value="Glyco_hydro_19"/>
    <property type="match status" value="1"/>
</dbReference>